<keyword evidence="1" id="KW-0472">Membrane</keyword>
<evidence type="ECO:0000256" key="1">
    <source>
        <dbReference type="SAM" id="Phobius"/>
    </source>
</evidence>
<evidence type="ECO:0000313" key="3">
    <source>
        <dbReference type="Proteomes" id="UP001162131"/>
    </source>
</evidence>
<proteinExistence type="predicted"/>
<keyword evidence="1" id="KW-1133">Transmembrane helix</keyword>
<dbReference type="EMBL" id="CAJZBQ010000009">
    <property type="protein sequence ID" value="CAG9312747.1"/>
    <property type="molecule type" value="Genomic_DNA"/>
</dbReference>
<evidence type="ECO:0000313" key="2">
    <source>
        <dbReference type="EMBL" id="CAG9312747.1"/>
    </source>
</evidence>
<feature type="transmembrane region" description="Helical" evidence="1">
    <location>
        <begin position="45"/>
        <end position="76"/>
    </location>
</feature>
<name>A0AAU9IGZ1_9CILI</name>
<keyword evidence="3" id="KW-1185">Reference proteome</keyword>
<feature type="transmembrane region" description="Helical" evidence="1">
    <location>
        <begin position="88"/>
        <end position="107"/>
    </location>
</feature>
<keyword evidence="1" id="KW-0812">Transmembrane</keyword>
<gene>
    <name evidence="2" type="ORF">BSTOLATCC_MIC7543</name>
</gene>
<feature type="transmembrane region" description="Helical" evidence="1">
    <location>
        <begin position="7"/>
        <end position="25"/>
    </location>
</feature>
<protein>
    <submittedName>
        <fullName evidence="2">Uncharacterized protein</fullName>
    </submittedName>
</protein>
<organism evidence="2 3">
    <name type="scientific">Blepharisma stoltei</name>
    <dbReference type="NCBI Taxonomy" id="1481888"/>
    <lineage>
        <taxon>Eukaryota</taxon>
        <taxon>Sar</taxon>
        <taxon>Alveolata</taxon>
        <taxon>Ciliophora</taxon>
        <taxon>Postciliodesmatophora</taxon>
        <taxon>Heterotrichea</taxon>
        <taxon>Heterotrichida</taxon>
        <taxon>Blepharismidae</taxon>
        <taxon>Blepharisma</taxon>
    </lineage>
</organism>
<sequence length="127" mass="14552">MMKLIRTFSRVISATYFLAVTYWIINDSVPLVADYPKYSDRLTIAGITFVFSILTLFNTVLGPMILLGFTLLNGYLKYYACQEHSFRCLKVIGIDILITSLLVTVLTDPWLFLGNERVDQEVKDKNE</sequence>
<dbReference type="AlphaFoldDB" id="A0AAU9IGZ1"/>
<comment type="caution">
    <text evidence="2">The sequence shown here is derived from an EMBL/GenBank/DDBJ whole genome shotgun (WGS) entry which is preliminary data.</text>
</comment>
<reference evidence="2" key="1">
    <citation type="submission" date="2021-09" db="EMBL/GenBank/DDBJ databases">
        <authorList>
            <consortium name="AG Swart"/>
            <person name="Singh M."/>
            <person name="Singh A."/>
            <person name="Seah K."/>
            <person name="Emmerich C."/>
        </authorList>
    </citation>
    <scope>NUCLEOTIDE SEQUENCE</scope>
    <source>
        <strain evidence="2">ATCC30299</strain>
    </source>
</reference>
<accession>A0AAU9IGZ1</accession>
<dbReference type="Proteomes" id="UP001162131">
    <property type="component" value="Unassembled WGS sequence"/>
</dbReference>